<sequence length="567" mass="64328">MIHSTLEPTVNKMEQAIDKWFAYIEEKDADEIVRRTTLQVGIHDSAMLEYKNDRASVVLMELDDWELDFDDTPGDFRRLGSKQADLSETDVLEQVVPHLAAYIKEKLETLSSQALINYQFSFWGKFQTDTGEVKLPIVELFNAEKQQRLLAEISAYRTQLFSASTGPTKPLETFFLSRHLLNRSLFPETDCHEAIRVFDRILEVNKSKKEQLGEHQHKIVNALTDWVEGSFLPLYFDVVTKTWQEKTYQRKSGFDPRHIDEGAMELFLYAAVAVIKYEPSYSRQKGITWLERAVELGSKRASQFMKEGSGTLSRELTVLRDEQVECLANDVFATVTISIKQEREESYAQALAFLCALLQSGFPKSYQIKLKSGVKQFLPIKGLAKSGTHRFFANALAYPNLHPLLADYARVAMVTYEWYTDADDERNALPGTYAVFGLGLADAEYFALVEEYLDTIDLEHQSVQDYFTAAFVEKHGVHPESLPTLVACLVHGTDATKVKIKSELEEEPNLSLLLDLLQTQEPLEVEHVIYIVWGGLDKLAKIAAKAKGEKAERLSALLDLAKDQSGK</sequence>
<keyword evidence="2" id="KW-1185">Reference proteome</keyword>
<evidence type="ECO:0000313" key="2">
    <source>
        <dbReference type="Proteomes" id="UP000316882"/>
    </source>
</evidence>
<dbReference type="Proteomes" id="UP000316882">
    <property type="component" value="Unassembled WGS sequence"/>
</dbReference>
<accession>A0A4Y3PNN3</accession>
<comment type="caution">
    <text evidence="1">The sequence shown here is derived from an EMBL/GenBank/DDBJ whole genome shotgun (WGS) entry which is preliminary data.</text>
</comment>
<reference evidence="1 2" key="1">
    <citation type="submission" date="2019-06" db="EMBL/GenBank/DDBJ databases">
        <title>Whole genome shotgun sequence of Brevibacillus parabrevis NBRC 12334.</title>
        <authorList>
            <person name="Hosoyama A."/>
            <person name="Uohara A."/>
            <person name="Ohji S."/>
            <person name="Ichikawa N."/>
        </authorList>
    </citation>
    <scope>NUCLEOTIDE SEQUENCE [LARGE SCALE GENOMIC DNA]</scope>
    <source>
        <strain evidence="1 2">NBRC 12334</strain>
    </source>
</reference>
<dbReference type="EMBL" id="BJMH01000030">
    <property type="protein sequence ID" value="GEB34944.1"/>
    <property type="molecule type" value="Genomic_DNA"/>
</dbReference>
<protein>
    <submittedName>
        <fullName evidence="1">Uncharacterized protein</fullName>
    </submittedName>
</protein>
<gene>
    <name evidence="1" type="ORF">BPA01_45240</name>
</gene>
<dbReference type="InterPro" id="IPR046136">
    <property type="entry name" value="DUF6138"/>
</dbReference>
<name>A0A4Y3PNN3_BREPA</name>
<evidence type="ECO:0000313" key="1">
    <source>
        <dbReference type="EMBL" id="GEB34944.1"/>
    </source>
</evidence>
<dbReference type="AlphaFoldDB" id="A0A4Y3PNN3"/>
<proteinExistence type="predicted"/>
<dbReference type="RefSeq" id="WP_307723380.1">
    <property type="nucleotide sequence ID" value="NZ_BJMH01000030.1"/>
</dbReference>
<organism evidence="1 2">
    <name type="scientific">Brevibacillus parabrevis</name>
    <dbReference type="NCBI Taxonomy" id="54914"/>
    <lineage>
        <taxon>Bacteria</taxon>
        <taxon>Bacillati</taxon>
        <taxon>Bacillota</taxon>
        <taxon>Bacilli</taxon>
        <taxon>Bacillales</taxon>
        <taxon>Paenibacillaceae</taxon>
        <taxon>Brevibacillus</taxon>
    </lineage>
</organism>
<dbReference type="Pfam" id="PF19635">
    <property type="entry name" value="DUF6138"/>
    <property type="match status" value="1"/>
</dbReference>